<protein>
    <submittedName>
        <fullName evidence="1">Uncharacterized protein</fullName>
    </submittedName>
</protein>
<name>X0WY01_9ZZZZ</name>
<accession>X0WY01</accession>
<dbReference type="AlphaFoldDB" id="X0WY01"/>
<feature type="non-terminal residue" evidence="1">
    <location>
        <position position="1"/>
    </location>
</feature>
<gene>
    <name evidence="1" type="ORF">S01H1_50420</name>
</gene>
<reference evidence="1" key="1">
    <citation type="journal article" date="2014" name="Front. Microbiol.">
        <title>High frequency of phylogenetically diverse reductive dehalogenase-homologous genes in deep subseafloor sedimentary metagenomes.</title>
        <authorList>
            <person name="Kawai M."/>
            <person name="Futagami T."/>
            <person name="Toyoda A."/>
            <person name="Takaki Y."/>
            <person name="Nishi S."/>
            <person name="Hori S."/>
            <person name="Arai W."/>
            <person name="Tsubouchi T."/>
            <person name="Morono Y."/>
            <person name="Uchiyama I."/>
            <person name="Ito T."/>
            <person name="Fujiyama A."/>
            <person name="Inagaki F."/>
            <person name="Takami H."/>
        </authorList>
    </citation>
    <scope>NUCLEOTIDE SEQUENCE</scope>
    <source>
        <strain evidence="1">Expedition CK06-06</strain>
    </source>
</reference>
<organism evidence="1">
    <name type="scientific">marine sediment metagenome</name>
    <dbReference type="NCBI Taxonomy" id="412755"/>
    <lineage>
        <taxon>unclassified sequences</taxon>
        <taxon>metagenomes</taxon>
        <taxon>ecological metagenomes</taxon>
    </lineage>
</organism>
<sequence>NGGDNVLFPNGFSAAAPGWEAAGGNTLFKALWLLPFQTLETFYWIYVGTDDAGTTGGIGLTDGTTHWDITPAVWAATPAGSITGGVLNGVPFINNGIDIPVFWDLVPTNVMTTLPGWPAAQRCQAMRAFKYHLIAMNMTDAGGDFPDVVAWSDAANPGQIPATWIADPSNQAGSFSIAATPGGVVDGLALRDQFMVYKQHSTAIMQYIAGQFVFSNRKAFVTSGILARNCAAEMYGAHYVITDGDIIQHNGQEVKSLIDGT</sequence>
<evidence type="ECO:0000313" key="1">
    <source>
        <dbReference type="EMBL" id="GAG28067.1"/>
    </source>
</evidence>
<proteinExistence type="predicted"/>
<feature type="non-terminal residue" evidence="1">
    <location>
        <position position="261"/>
    </location>
</feature>
<comment type="caution">
    <text evidence="1">The sequence shown here is derived from an EMBL/GenBank/DDBJ whole genome shotgun (WGS) entry which is preliminary data.</text>
</comment>
<dbReference type="EMBL" id="BARS01032486">
    <property type="protein sequence ID" value="GAG28067.1"/>
    <property type="molecule type" value="Genomic_DNA"/>
</dbReference>